<keyword evidence="3 5" id="KW-0238">DNA-binding</keyword>
<accession>A0ABX2FG12</accession>
<dbReference type="SMART" id="SM01043">
    <property type="entry name" value="BTAD"/>
    <property type="match status" value="1"/>
</dbReference>
<evidence type="ECO:0000259" key="6">
    <source>
        <dbReference type="PROSITE" id="PS51755"/>
    </source>
</evidence>
<evidence type="ECO:0000313" key="7">
    <source>
        <dbReference type="EMBL" id="NRN70331.1"/>
    </source>
</evidence>
<dbReference type="SUPFAM" id="SSF48452">
    <property type="entry name" value="TPR-like"/>
    <property type="match status" value="1"/>
</dbReference>
<keyword evidence="4" id="KW-0804">Transcription</keyword>
<organism evidence="7 8">
    <name type="scientific">Kibdelosporangium persicum</name>
    <dbReference type="NCBI Taxonomy" id="2698649"/>
    <lineage>
        <taxon>Bacteria</taxon>
        <taxon>Bacillati</taxon>
        <taxon>Actinomycetota</taxon>
        <taxon>Actinomycetes</taxon>
        <taxon>Pseudonocardiales</taxon>
        <taxon>Pseudonocardiaceae</taxon>
        <taxon>Kibdelosporangium</taxon>
    </lineage>
</organism>
<dbReference type="Gene3D" id="1.10.10.10">
    <property type="entry name" value="Winged helix-like DNA-binding domain superfamily/Winged helix DNA-binding domain"/>
    <property type="match status" value="1"/>
</dbReference>
<dbReference type="PRINTS" id="PR00364">
    <property type="entry name" value="DISEASERSIST"/>
</dbReference>
<comment type="similarity">
    <text evidence="1">Belongs to the AfsR/DnrI/RedD regulatory family.</text>
</comment>
<dbReference type="CDD" id="cd00383">
    <property type="entry name" value="trans_reg_C"/>
    <property type="match status" value="1"/>
</dbReference>
<evidence type="ECO:0000256" key="4">
    <source>
        <dbReference type="ARBA" id="ARBA00023163"/>
    </source>
</evidence>
<dbReference type="InterPro" id="IPR036388">
    <property type="entry name" value="WH-like_DNA-bd_sf"/>
</dbReference>
<dbReference type="Pfam" id="PF03704">
    <property type="entry name" value="BTAD"/>
    <property type="match status" value="1"/>
</dbReference>
<dbReference type="Proteomes" id="UP000763557">
    <property type="component" value="Unassembled WGS sequence"/>
</dbReference>
<evidence type="ECO:0000256" key="1">
    <source>
        <dbReference type="ARBA" id="ARBA00005820"/>
    </source>
</evidence>
<dbReference type="InterPro" id="IPR005158">
    <property type="entry name" value="BTAD"/>
</dbReference>
<dbReference type="Gene3D" id="1.25.40.10">
    <property type="entry name" value="Tetratricopeptide repeat domain"/>
    <property type="match status" value="1"/>
</dbReference>
<proteinExistence type="inferred from homology"/>
<dbReference type="PANTHER" id="PTHR35807:SF1">
    <property type="entry name" value="TRANSCRIPTIONAL REGULATOR REDD"/>
    <property type="match status" value="1"/>
</dbReference>
<evidence type="ECO:0000313" key="8">
    <source>
        <dbReference type="Proteomes" id="UP000763557"/>
    </source>
</evidence>
<evidence type="ECO:0000256" key="5">
    <source>
        <dbReference type="PROSITE-ProRule" id="PRU01091"/>
    </source>
</evidence>
<protein>
    <submittedName>
        <fullName evidence="7">OmpR/PhoB-type domain-containing protein</fullName>
    </submittedName>
</protein>
<dbReference type="SMART" id="SM00862">
    <property type="entry name" value="Trans_reg_C"/>
    <property type="match status" value="1"/>
</dbReference>
<comment type="caution">
    <text evidence="7">The sequence shown here is derived from an EMBL/GenBank/DDBJ whole genome shotgun (WGS) entry which is preliminary data.</text>
</comment>
<feature type="DNA-binding region" description="OmpR/PhoB-type" evidence="5">
    <location>
        <begin position="1"/>
        <end position="101"/>
    </location>
</feature>
<dbReference type="PROSITE" id="PS51755">
    <property type="entry name" value="OMPR_PHOB"/>
    <property type="match status" value="1"/>
</dbReference>
<dbReference type="InterPro" id="IPR001867">
    <property type="entry name" value="OmpR/PhoB-type_DNA-bd"/>
</dbReference>
<sequence length="611" mass="65403">MLVRSTTALSFDVLGPVRGHYRGRAIELGPARQSALLGVMLTRPNMALSSDELLHWVWGDQVPKSTHKVIPTYIYRLRQALQMAGDEAVIERVRNGYALRIEADAVDAARFARATESMNATRMMSSDDQYGHVASVLEMWRGEPFEGLPGPALASERAKLHEMRLTLLMRRAGLDIVSGNHAAAVLDLLDLQERNPMHEQVACLLMTALYQSGRQAESLAVYSKIRLRLLHELGSEPGRALVTTHRAVLTGDQDALDRICGCPMTAAPGKTVTEVPVHTPRCDLPGEAGLLLGRDFELAALAGAIRAGRGSRQVIAVDGMPGIGKTAFALRLARMVATDYPDGQLYVDLRGHSTQQPPLSTSDALWSLLASVGVPPARPIGDVEQAAALLRATIADRRLLILLDDVIGTDQILPLLPGGAASAVLAVSRNKLLALPATRTLSLYPLEQQDSRALLGSHIGPERLAADEEGVTQLVQACAGHPLALALVGARLRHRPMISASTLARHLVSAPDGFLGLRAESASLLANLEPSLSRLDAEAHKVLGACAVADRLSATRNVLASRLDMGVGAVEASLDQLVDRNLLMQVGTDQFRLHPVVAGCVRALLPSANSP</sequence>
<dbReference type="InterPro" id="IPR011990">
    <property type="entry name" value="TPR-like_helical_dom_sf"/>
</dbReference>
<dbReference type="InterPro" id="IPR027417">
    <property type="entry name" value="P-loop_NTPase"/>
</dbReference>
<dbReference type="PANTHER" id="PTHR35807">
    <property type="entry name" value="TRANSCRIPTIONAL REGULATOR REDD-RELATED"/>
    <property type="match status" value="1"/>
</dbReference>
<feature type="domain" description="OmpR/PhoB-type" evidence="6">
    <location>
        <begin position="1"/>
        <end position="101"/>
    </location>
</feature>
<dbReference type="EMBL" id="JAAATY010000037">
    <property type="protein sequence ID" value="NRN70331.1"/>
    <property type="molecule type" value="Genomic_DNA"/>
</dbReference>
<dbReference type="SUPFAM" id="SSF52540">
    <property type="entry name" value="P-loop containing nucleoside triphosphate hydrolases"/>
    <property type="match status" value="1"/>
</dbReference>
<keyword evidence="8" id="KW-1185">Reference proteome</keyword>
<dbReference type="Pfam" id="PF00486">
    <property type="entry name" value="Trans_reg_C"/>
    <property type="match status" value="1"/>
</dbReference>
<evidence type="ECO:0000256" key="2">
    <source>
        <dbReference type="ARBA" id="ARBA00023015"/>
    </source>
</evidence>
<name>A0ABX2FG12_9PSEU</name>
<dbReference type="Gene3D" id="3.40.50.300">
    <property type="entry name" value="P-loop containing nucleotide triphosphate hydrolases"/>
    <property type="match status" value="1"/>
</dbReference>
<keyword evidence="2" id="KW-0805">Transcription regulation</keyword>
<dbReference type="InterPro" id="IPR051677">
    <property type="entry name" value="AfsR-DnrI-RedD_regulator"/>
</dbReference>
<dbReference type="SUPFAM" id="SSF46894">
    <property type="entry name" value="C-terminal effector domain of the bipartite response regulators"/>
    <property type="match status" value="1"/>
</dbReference>
<dbReference type="InterPro" id="IPR016032">
    <property type="entry name" value="Sig_transdc_resp-reg_C-effctor"/>
</dbReference>
<reference evidence="7 8" key="1">
    <citation type="submission" date="2020-01" db="EMBL/GenBank/DDBJ databases">
        <title>Kibdelosporangium persica a novel Actinomycetes from a hot desert in Iran.</title>
        <authorList>
            <person name="Safaei N."/>
            <person name="Zaburannyi N."/>
            <person name="Mueller R."/>
            <person name="Wink J."/>
        </authorList>
    </citation>
    <scope>NUCLEOTIDE SEQUENCE [LARGE SCALE GENOMIC DNA]</scope>
    <source>
        <strain evidence="7 8">4NS15</strain>
    </source>
</reference>
<gene>
    <name evidence="7" type="ORF">GC106_75960</name>
</gene>
<evidence type="ECO:0000256" key="3">
    <source>
        <dbReference type="ARBA" id="ARBA00023125"/>
    </source>
</evidence>
<dbReference type="CDD" id="cd15831">
    <property type="entry name" value="BTAD"/>
    <property type="match status" value="1"/>
</dbReference>